<dbReference type="AlphaFoldDB" id="A0A6A7KAE9"/>
<feature type="domain" description="Peptidase M50" evidence="8">
    <location>
        <begin position="14"/>
        <end position="116"/>
    </location>
</feature>
<accession>A0A6A7KAE9</accession>
<evidence type="ECO:0000256" key="6">
    <source>
        <dbReference type="ARBA" id="ARBA00023136"/>
    </source>
</evidence>
<evidence type="ECO:0000256" key="4">
    <source>
        <dbReference type="ARBA" id="ARBA00022692"/>
    </source>
</evidence>
<evidence type="ECO:0000256" key="1">
    <source>
        <dbReference type="ARBA" id="ARBA00001947"/>
    </source>
</evidence>
<dbReference type="InterPro" id="IPR008915">
    <property type="entry name" value="Peptidase_M50"/>
</dbReference>
<comment type="caution">
    <text evidence="9">The sequence shown here is derived from an EMBL/GenBank/DDBJ whole genome shotgun (WGS) entry which is preliminary data.</text>
</comment>
<reference evidence="9 10" key="1">
    <citation type="submission" date="2019-10" db="EMBL/GenBank/DDBJ databases">
        <title>Alkalibaculum tamaniensis sp.nov., a new alkaliphilic acetogen, isolated on methoxylated aromatics from a mud volcano.</title>
        <authorList>
            <person name="Khomyakova M.A."/>
            <person name="Merkel A.Y."/>
            <person name="Bonch-Osmolovskaya E.A."/>
            <person name="Slobodkin A.I."/>
        </authorList>
    </citation>
    <scope>NUCLEOTIDE SEQUENCE [LARGE SCALE GENOMIC DNA]</scope>
    <source>
        <strain evidence="9 10">M08DMB</strain>
    </source>
</reference>
<proteinExistence type="inferred from homology"/>
<dbReference type="EMBL" id="WHNX01000017">
    <property type="protein sequence ID" value="MPW26366.1"/>
    <property type="molecule type" value="Genomic_DNA"/>
</dbReference>
<organism evidence="9 10">
    <name type="scientific">Alkalibaculum sporogenes</name>
    <dbReference type="NCBI Taxonomy" id="2655001"/>
    <lineage>
        <taxon>Bacteria</taxon>
        <taxon>Bacillati</taxon>
        <taxon>Bacillota</taxon>
        <taxon>Clostridia</taxon>
        <taxon>Eubacteriales</taxon>
        <taxon>Eubacteriaceae</taxon>
        <taxon>Alkalibaculum</taxon>
    </lineage>
</organism>
<dbReference type="GO" id="GO:0016020">
    <property type="term" value="C:membrane"/>
    <property type="evidence" value="ECO:0007669"/>
    <property type="project" value="UniProtKB-SubCell"/>
</dbReference>
<dbReference type="Proteomes" id="UP000440004">
    <property type="component" value="Unassembled WGS sequence"/>
</dbReference>
<protein>
    <recommendedName>
        <fullName evidence="8">Peptidase M50 domain-containing protein</fullName>
    </recommendedName>
</protein>
<feature type="transmembrane region" description="Helical" evidence="7">
    <location>
        <begin position="107"/>
        <end position="124"/>
    </location>
</feature>
<feature type="transmembrane region" description="Helical" evidence="7">
    <location>
        <begin position="7"/>
        <end position="27"/>
    </location>
</feature>
<evidence type="ECO:0000256" key="2">
    <source>
        <dbReference type="ARBA" id="ARBA00004141"/>
    </source>
</evidence>
<keyword evidence="6 7" id="KW-0472">Membrane</keyword>
<dbReference type="RefSeq" id="WP_425481532.1">
    <property type="nucleotide sequence ID" value="NZ_WHNX01000017.1"/>
</dbReference>
<evidence type="ECO:0000256" key="5">
    <source>
        <dbReference type="ARBA" id="ARBA00022989"/>
    </source>
</evidence>
<evidence type="ECO:0000313" key="9">
    <source>
        <dbReference type="EMBL" id="MPW26366.1"/>
    </source>
</evidence>
<evidence type="ECO:0000259" key="8">
    <source>
        <dbReference type="Pfam" id="PF02163"/>
    </source>
</evidence>
<evidence type="ECO:0000256" key="7">
    <source>
        <dbReference type="SAM" id="Phobius"/>
    </source>
</evidence>
<keyword evidence="5 7" id="KW-1133">Transmembrane helix</keyword>
<feature type="transmembrane region" description="Helical" evidence="7">
    <location>
        <begin position="75"/>
        <end position="100"/>
    </location>
</feature>
<comment type="similarity">
    <text evidence="3">Belongs to the peptidase M50B family.</text>
</comment>
<comment type="cofactor">
    <cofactor evidence="1">
        <name>Zn(2+)</name>
        <dbReference type="ChEBI" id="CHEBI:29105"/>
    </cofactor>
</comment>
<sequence length="142" mass="16487">MILYIFLLIYLVNIIIIIIHELAHYIVAKILWNEVEEIVIGSRILSIKLYKVSLSPIIFGGRVDVKWNKVANSNIYQIILFFLSGVFANFITLIICWLYIKSIYGNLYIILSGFTIVINSIPIYNTDMSILLKVIKKLKKYK</sequence>
<evidence type="ECO:0000256" key="3">
    <source>
        <dbReference type="ARBA" id="ARBA00007931"/>
    </source>
</evidence>
<keyword evidence="10" id="KW-1185">Reference proteome</keyword>
<keyword evidence="4 7" id="KW-0812">Transmembrane</keyword>
<gene>
    <name evidence="9" type="ORF">GC105_11260</name>
</gene>
<dbReference type="Pfam" id="PF02163">
    <property type="entry name" value="Peptidase_M50"/>
    <property type="match status" value="1"/>
</dbReference>
<dbReference type="GO" id="GO:0006508">
    <property type="term" value="P:proteolysis"/>
    <property type="evidence" value="ECO:0007669"/>
    <property type="project" value="InterPro"/>
</dbReference>
<comment type="subcellular location">
    <subcellularLocation>
        <location evidence="2">Membrane</location>
        <topology evidence="2">Multi-pass membrane protein</topology>
    </subcellularLocation>
</comment>
<evidence type="ECO:0000313" key="10">
    <source>
        <dbReference type="Proteomes" id="UP000440004"/>
    </source>
</evidence>
<name>A0A6A7KAE9_9FIRM</name>